<dbReference type="GO" id="GO:0004386">
    <property type="term" value="F:helicase activity"/>
    <property type="evidence" value="ECO:0007669"/>
    <property type="project" value="UniProtKB-KW"/>
</dbReference>
<dbReference type="EMBL" id="AKCT01000219">
    <property type="protein sequence ID" value="EKV10678.1"/>
    <property type="molecule type" value="Genomic_DNA"/>
</dbReference>
<dbReference type="InterPro" id="IPR057373">
    <property type="entry name" value="ZNFX1"/>
</dbReference>
<evidence type="ECO:0000313" key="3">
    <source>
        <dbReference type="Proteomes" id="UP000009882"/>
    </source>
</evidence>
<keyword evidence="2" id="KW-0378">Hydrolase</keyword>
<accession>K9G765</accession>
<dbReference type="eggNOG" id="KOG1807">
    <property type="taxonomic scope" value="Eukaryota"/>
</dbReference>
<dbReference type="AlphaFoldDB" id="K9G765"/>
<dbReference type="HOGENOM" id="CLU_1434884_0_0_1"/>
<keyword evidence="2" id="KW-0347">Helicase</keyword>
<sequence length="189" mass="21056">MDIRLRSRSNLLIWKSVNTLTRIYQSTALGNIGKPNQSFRLPKKSSGQTYQETLLLLPPTAFQNQAHNALIREDSVAPLRNAVARVRADPFVKDTPDVSIYEKVFVVGITLARAGLALQIQFSIRRAGKNIAWTYSNRLNTGAVVALTLKNNAFSSKCVITVVACRLLEAIEKDPPEVDLFGFTRRDRG</sequence>
<feature type="domain" description="ZNFX1" evidence="1">
    <location>
        <begin position="94"/>
        <end position="182"/>
    </location>
</feature>
<dbReference type="InParanoid" id="K9G765"/>
<organism evidence="2 3">
    <name type="scientific">Penicillium digitatum (strain PHI26 / CECT 20796)</name>
    <name type="common">Green mold</name>
    <dbReference type="NCBI Taxonomy" id="1170229"/>
    <lineage>
        <taxon>Eukaryota</taxon>
        <taxon>Fungi</taxon>
        <taxon>Dikarya</taxon>
        <taxon>Ascomycota</taxon>
        <taxon>Pezizomycotina</taxon>
        <taxon>Eurotiomycetes</taxon>
        <taxon>Eurotiomycetidae</taxon>
        <taxon>Eurotiales</taxon>
        <taxon>Aspergillaceae</taxon>
        <taxon>Penicillium</taxon>
    </lineage>
</organism>
<keyword evidence="2" id="KW-0067">ATP-binding</keyword>
<evidence type="ECO:0000313" key="2">
    <source>
        <dbReference type="EMBL" id="EKV10678.1"/>
    </source>
</evidence>
<name>K9G765_PEND2</name>
<reference evidence="3" key="1">
    <citation type="journal article" date="2012" name="BMC Genomics">
        <title>Genome sequence of the necrotrophic fungus Penicillium digitatum, the main postharvest pathogen of citrus.</title>
        <authorList>
            <person name="Marcet-Houben M."/>
            <person name="Ballester A.-R."/>
            <person name="de la Fuente B."/>
            <person name="Harries E."/>
            <person name="Marcos J.F."/>
            <person name="Gonzalez-Candelas L."/>
            <person name="Gabaldon T."/>
        </authorList>
    </citation>
    <scope>NUCLEOTIDE SEQUENCE [LARGE SCALE GENOMIC DNA]</scope>
    <source>
        <strain evidence="3">PHI26 / CECT 20796</strain>
    </source>
</reference>
<keyword evidence="2" id="KW-0547">Nucleotide-binding</keyword>
<dbReference type="Proteomes" id="UP000009882">
    <property type="component" value="Unassembled WGS sequence"/>
</dbReference>
<evidence type="ECO:0000259" key="1">
    <source>
        <dbReference type="Pfam" id="PF25396"/>
    </source>
</evidence>
<keyword evidence="3" id="KW-1185">Reference proteome</keyword>
<dbReference type="STRING" id="1170229.K9G765"/>
<proteinExistence type="predicted"/>
<protein>
    <submittedName>
        <fullName evidence="2">Helicase required for RNAi-mediated heterochromatin assembly 1</fullName>
    </submittedName>
</protein>
<comment type="caution">
    <text evidence="2">The sequence shown here is derived from an EMBL/GenBank/DDBJ whole genome shotgun (WGS) entry which is preliminary data.</text>
</comment>
<gene>
    <name evidence="2" type="ORF">PDIG_55160</name>
</gene>
<dbReference type="Pfam" id="PF25396">
    <property type="entry name" value="ZNFX1"/>
    <property type="match status" value="1"/>
</dbReference>